<evidence type="ECO:0000313" key="1">
    <source>
        <dbReference type="EMBL" id="GGQ41069.1"/>
    </source>
</evidence>
<dbReference type="AlphaFoldDB" id="A0A918BAY6"/>
<name>A0A918BAY6_9ACTN</name>
<comment type="caution">
    <text evidence="1">The sequence shown here is derived from an EMBL/GenBank/DDBJ whole genome shotgun (WGS) entry which is preliminary data.</text>
</comment>
<evidence type="ECO:0000313" key="2">
    <source>
        <dbReference type="Proteomes" id="UP000620156"/>
    </source>
</evidence>
<reference evidence="1" key="1">
    <citation type="journal article" date="2014" name="Int. J. Syst. Evol. Microbiol.">
        <title>Complete genome sequence of Corynebacterium casei LMG S-19264T (=DSM 44701T), isolated from a smear-ripened cheese.</title>
        <authorList>
            <consortium name="US DOE Joint Genome Institute (JGI-PGF)"/>
            <person name="Walter F."/>
            <person name="Albersmeier A."/>
            <person name="Kalinowski J."/>
            <person name="Ruckert C."/>
        </authorList>
    </citation>
    <scope>NUCLEOTIDE SEQUENCE</scope>
    <source>
        <strain evidence="1">JCM 3131</strain>
    </source>
</reference>
<dbReference type="Proteomes" id="UP000620156">
    <property type="component" value="Unassembled WGS sequence"/>
</dbReference>
<accession>A0A918BAY6</accession>
<keyword evidence="2" id="KW-1185">Reference proteome</keyword>
<proteinExistence type="predicted"/>
<reference evidence="1" key="2">
    <citation type="submission" date="2020-09" db="EMBL/GenBank/DDBJ databases">
        <authorList>
            <person name="Sun Q."/>
            <person name="Ohkuma M."/>
        </authorList>
    </citation>
    <scope>NUCLEOTIDE SEQUENCE</scope>
    <source>
        <strain evidence="1">JCM 3131</strain>
    </source>
</reference>
<sequence length="177" mass="18638">MTDTAPTPVPTVTDDDRHGAVSVELSGEHGDTLVVTGGDAIPRVVLTRAPEAEVDEQIVIGTRDPRHLRMTVGGDDAEITPARGRLTRRSYRVDVSYAGAAYRLVPVSVGTSRLTRDGKRLGKFSSDGDLRVIAEWEEGAEVVPADAAVGYALAAAFGTGGQSLWTAVVEVVSEALP</sequence>
<dbReference type="EMBL" id="BMQK01000001">
    <property type="protein sequence ID" value="GGQ41069.1"/>
    <property type="molecule type" value="Genomic_DNA"/>
</dbReference>
<organism evidence="1 2">
    <name type="scientific">Streptomyces ruber</name>
    <dbReference type="NCBI Taxonomy" id="83378"/>
    <lineage>
        <taxon>Bacteria</taxon>
        <taxon>Bacillati</taxon>
        <taxon>Actinomycetota</taxon>
        <taxon>Actinomycetes</taxon>
        <taxon>Kitasatosporales</taxon>
        <taxon>Streptomycetaceae</taxon>
        <taxon>Streptomyces</taxon>
    </lineage>
</organism>
<dbReference type="RefSeq" id="WP_189215028.1">
    <property type="nucleotide sequence ID" value="NZ_BMQK01000001.1"/>
</dbReference>
<protein>
    <submittedName>
        <fullName evidence="1">Uncharacterized protein</fullName>
    </submittedName>
</protein>
<gene>
    <name evidence="1" type="ORF">GCM10010145_06550</name>
</gene>